<evidence type="ECO:0000313" key="3">
    <source>
        <dbReference type="Proteomes" id="UP000371041"/>
    </source>
</evidence>
<evidence type="ECO:0000256" key="1">
    <source>
        <dbReference type="SAM" id="MobiDB-lite"/>
    </source>
</evidence>
<accession>A0A5Q3Q4F7</accession>
<dbReference type="InterPro" id="IPR036689">
    <property type="entry name" value="ESAT-6-like_sf"/>
</dbReference>
<dbReference type="InterPro" id="IPR010310">
    <property type="entry name" value="T7SS_ESAT-6-like"/>
</dbReference>
<feature type="region of interest" description="Disordered" evidence="1">
    <location>
        <begin position="83"/>
        <end position="103"/>
    </location>
</feature>
<dbReference type="EMBL" id="CP045929">
    <property type="protein sequence ID" value="QGK69498.1"/>
    <property type="molecule type" value="Genomic_DNA"/>
</dbReference>
<evidence type="ECO:0000313" key="2">
    <source>
        <dbReference type="EMBL" id="QGK69498.1"/>
    </source>
</evidence>
<dbReference type="Gene3D" id="1.10.287.1060">
    <property type="entry name" value="ESAT-6-like"/>
    <property type="match status" value="1"/>
</dbReference>
<protein>
    <recommendedName>
        <fullName evidence="4">WXG100 family type VII secretion target</fullName>
    </recommendedName>
</protein>
<name>A0A5Q3Q4F7_9PSEU</name>
<dbReference type="Proteomes" id="UP000371041">
    <property type="component" value="Chromosome"/>
</dbReference>
<proteinExistence type="predicted"/>
<sequence>MTGMDVDPEKLRGKSPQFDAAADAIRTAFDKLNGVLQAEGDCWGSDEAGHAFAQDYQPASEQAEQGFSAVSETLGQVRGELDATAQTWDSNDQGSAADLGQLK</sequence>
<organism evidence="2 3">
    <name type="scientific">Allosaccharopolyspora coralli</name>
    <dbReference type="NCBI Taxonomy" id="2665642"/>
    <lineage>
        <taxon>Bacteria</taxon>
        <taxon>Bacillati</taxon>
        <taxon>Actinomycetota</taxon>
        <taxon>Actinomycetes</taxon>
        <taxon>Pseudonocardiales</taxon>
        <taxon>Pseudonocardiaceae</taxon>
        <taxon>Allosaccharopolyspora</taxon>
    </lineage>
</organism>
<dbReference type="KEGG" id="sace:GIY23_08150"/>
<evidence type="ECO:0008006" key="4">
    <source>
        <dbReference type="Google" id="ProtNLM"/>
    </source>
</evidence>
<feature type="compositionally biased region" description="Polar residues" evidence="1">
    <location>
        <begin position="84"/>
        <end position="94"/>
    </location>
</feature>
<dbReference type="SUPFAM" id="SSF140453">
    <property type="entry name" value="EsxAB dimer-like"/>
    <property type="match status" value="1"/>
</dbReference>
<gene>
    <name evidence="2" type="ORF">GIY23_08150</name>
</gene>
<dbReference type="Pfam" id="PF06013">
    <property type="entry name" value="WXG100"/>
    <property type="match status" value="1"/>
</dbReference>
<reference evidence="3" key="1">
    <citation type="submission" date="2019-11" db="EMBL/GenBank/DDBJ databases">
        <title>The complete genome sequence of Saccharopolyspora sp. E2A.</title>
        <authorList>
            <person name="Zhang G."/>
        </authorList>
    </citation>
    <scope>NUCLEOTIDE SEQUENCE [LARGE SCALE GENOMIC DNA]</scope>
    <source>
        <strain evidence="3">E2A</strain>
    </source>
</reference>
<keyword evidence="3" id="KW-1185">Reference proteome</keyword>
<dbReference type="AlphaFoldDB" id="A0A5Q3Q4F7"/>